<dbReference type="SUPFAM" id="SSF53187">
    <property type="entry name" value="Zn-dependent exopeptidases"/>
    <property type="match status" value="1"/>
</dbReference>
<evidence type="ECO:0000313" key="7">
    <source>
        <dbReference type="EMBL" id="HIT94695.1"/>
    </source>
</evidence>
<dbReference type="InterPro" id="IPR002933">
    <property type="entry name" value="Peptidase_M20"/>
</dbReference>
<keyword evidence="4" id="KW-0378">Hydrolase</keyword>
<keyword evidence="5" id="KW-0862">Zinc</keyword>
<evidence type="ECO:0000259" key="6">
    <source>
        <dbReference type="Pfam" id="PF07687"/>
    </source>
</evidence>
<dbReference type="InterPro" id="IPR047177">
    <property type="entry name" value="Pept_M20A"/>
</dbReference>
<dbReference type="Gene3D" id="3.40.630.10">
    <property type="entry name" value="Zn peptidases"/>
    <property type="match status" value="1"/>
</dbReference>
<dbReference type="EMBL" id="DVLW01000161">
    <property type="protein sequence ID" value="HIT94695.1"/>
    <property type="molecule type" value="Genomic_DNA"/>
</dbReference>
<dbReference type="GO" id="GO:0046872">
    <property type="term" value="F:metal ion binding"/>
    <property type="evidence" value="ECO:0007669"/>
    <property type="project" value="UniProtKB-KW"/>
</dbReference>
<evidence type="ECO:0000256" key="2">
    <source>
        <dbReference type="ARBA" id="ARBA00022670"/>
    </source>
</evidence>
<evidence type="ECO:0000256" key="5">
    <source>
        <dbReference type="ARBA" id="ARBA00022833"/>
    </source>
</evidence>
<dbReference type="GO" id="GO:0004180">
    <property type="term" value="F:carboxypeptidase activity"/>
    <property type="evidence" value="ECO:0007669"/>
    <property type="project" value="TreeGrafter"/>
</dbReference>
<dbReference type="Pfam" id="PF07687">
    <property type="entry name" value="M20_dimer"/>
    <property type="match status" value="1"/>
</dbReference>
<feature type="domain" description="Peptidase M20 dimerisation" evidence="6">
    <location>
        <begin position="199"/>
        <end position="341"/>
    </location>
</feature>
<evidence type="ECO:0000313" key="8">
    <source>
        <dbReference type="Proteomes" id="UP000824160"/>
    </source>
</evidence>
<comment type="caution">
    <text evidence="7">The sequence shown here is derived from an EMBL/GenBank/DDBJ whole genome shotgun (WGS) entry which is preliminary data.</text>
</comment>
<dbReference type="PANTHER" id="PTHR45962:SF1">
    <property type="entry name" value="N-FATTY-ACYL-AMINO ACID SYNTHASE_HYDROLASE PM20D1"/>
    <property type="match status" value="1"/>
</dbReference>
<dbReference type="SUPFAM" id="SSF55031">
    <property type="entry name" value="Bacterial exopeptidase dimerisation domain"/>
    <property type="match status" value="1"/>
</dbReference>
<keyword evidence="3" id="KW-0479">Metal-binding</keyword>
<proteinExistence type="inferred from homology"/>
<accession>A0A9D1H6L7</accession>
<dbReference type="PANTHER" id="PTHR45962">
    <property type="entry name" value="N-FATTY-ACYL-AMINO ACID SYNTHASE/HYDROLASE PM20D1"/>
    <property type="match status" value="1"/>
</dbReference>
<dbReference type="AlphaFoldDB" id="A0A9D1H6L7"/>
<gene>
    <name evidence="7" type="ORF">IAC43_05880</name>
</gene>
<name>A0A9D1H6L7_9FIRM</name>
<dbReference type="Gene3D" id="3.30.70.360">
    <property type="match status" value="1"/>
</dbReference>
<dbReference type="InterPro" id="IPR036264">
    <property type="entry name" value="Bact_exopeptidase_dim_dom"/>
</dbReference>
<dbReference type="GO" id="GO:0051603">
    <property type="term" value="P:proteolysis involved in protein catabolic process"/>
    <property type="evidence" value="ECO:0007669"/>
    <property type="project" value="TreeGrafter"/>
</dbReference>
<dbReference type="Gene3D" id="1.10.150.900">
    <property type="match status" value="1"/>
</dbReference>
<keyword evidence="2" id="KW-0645">Protease</keyword>
<reference evidence="7" key="2">
    <citation type="journal article" date="2021" name="PeerJ">
        <title>Extensive microbial diversity within the chicken gut microbiome revealed by metagenomics and culture.</title>
        <authorList>
            <person name="Gilroy R."/>
            <person name="Ravi A."/>
            <person name="Getino M."/>
            <person name="Pursley I."/>
            <person name="Horton D.L."/>
            <person name="Alikhan N.F."/>
            <person name="Baker D."/>
            <person name="Gharbi K."/>
            <person name="Hall N."/>
            <person name="Watson M."/>
            <person name="Adriaenssens E.M."/>
            <person name="Foster-Nyarko E."/>
            <person name="Jarju S."/>
            <person name="Secka A."/>
            <person name="Antonio M."/>
            <person name="Oren A."/>
            <person name="Chaudhuri R.R."/>
            <person name="La Ragione R."/>
            <person name="Hildebrand F."/>
            <person name="Pallen M.J."/>
        </authorList>
    </citation>
    <scope>NUCLEOTIDE SEQUENCE</scope>
    <source>
        <strain evidence="7">ChiBcec7-5410</strain>
    </source>
</reference>
<dbReference type="Proteomes" id="UP000824160">
    <property type="component" value="Unassembled WGS sequence"/>
</dbReference>
<evidence type="ECO:0000256" key="1">
    <source>
        <dbReference type="ARBA" id="ARBA00006247"/>
    </source>
</evidence>
<dbReference type="InterPro" id="IPR011650">
    <property type="entry name" value="Peptidase_M20_dimer"/>
</dbReference>
<dbReference type="Pfam" id="PF01546">
    <property type="entry name" value="Peptidase_M20"/>
    <property type="match status" value="1"/>
</dbReference>
<protein>
    <submittedName>
        <fullName evidence="7">M20/M25/M40 family metallo-hydrolase</fullName>
    </submittedName>
</protein>
<reference evidence="7" key="1">
    <citation type="submission" date="2020-10" db="EMBL/GenBank/DDBJ databases">
        <authorList>
            <person name="Gilroy R."/>
        </authorList>
    </citation>
    <scope>NUCLEOTIDE SEQUENCE</scope>
    <source>
        <strain evidence="7">ChiBcec7-5410</strain>
    </source>
</reference>
<evidence type="ECO:0000256" key="3">
    <source>
        <dbReference type="ARBA" id="ARBA00022723"/>
    </source>
</evidence>
<organism evidence="7 8">
    <name type="scientific">Candidatus Faecivivens stercoripullorum</name>
    <dbReference type="NCBI Taxonomy" id="2840805"/>
    <lineage>
        <taxon>Bacteria</taxon>
        <taxon>Bacillati</taxon>
        <taxon>Bacillota</taxon>
        <taxon>Clostridia</taxon>
        <taxon>Eubacteriales</taxon>
        <taxon>Oscillospiraceae</taxon>
        <taxon>Oscillospiraceae incertae sedis</taxon>
        <taxon>Candidatus Faecivivens</taxon>
    </lineage>
</organism>
<evidence type="ECO:0000256" key="4">
    <source>
        <dbReference type="ARBA" id="ARBA00022801"/>
    </source>
</evidence>
<sequence length="443" mass="48807">MITVEKCTEHLAGMVKIPTVSNAELAKMDFSKFQQLHDYLRESYPLIHQKLKLEIIGRAGLLYTWKGTGESDQLPLVLIAHQDVVPEGDLSLWKYPPYSGVVEEGMLWGRGTTDCKCNMMAILEAVEHLLETGFQPGYDLYIGFGYNEEVMGGEGPAAGLIVETLRDRGVTPGCVIDECGGVSKGNRMGYEGMIASIVVAEKGYADFELYVEHKGGHSSVPPKDSAMKLLAQAIIAVEENQFPYRITESVKANVEASAQLSDDEKSLLLRDVEGNWDKLLPIIEEDPFLSALFHTTTAITMASGSEQANILPQKASVIINCRALEGDTLEVLQKHFEDIVPEGVKVRLVKGGNPPRASKLHSHGYDLIQSICEENYPGIVTIPGYMLGGTDSRYYSDICENVYRFGSFLSEGNWGPAHAANECIPVNILTTGPEFFVKFITRY</sequence>
<comment type="similarity">
    <text evidence="1">Belongs to the peptidase M20A family.</text>
</comment>